<name>A0A1E1K1V9_9HELO</name>
<keyword evidence="10" id="KW-1185">Reference proteome</keyword>
<organism evidence="9 10">
    <name type="scientific">Rhynchosporium agropyri</name>
    <dbReference type="NCBI Taxonomy" id="914238"/>
    <lineage>
        <taxon>Eukaryota</taxon>
        <taxon>Fungi</taxon>
        <taxon>Dikarya</taxon>
        <taxon>Ascomycota</taxon>
        <taxon>Pezizomycotina</taxon>
        <taxon>Leotiomycetes</taxon>
        <taxon>Helotiales</taxon>
        <taxon>Ploettnerulaceae</taxon>
        <taxon>Rhynchosporium</taxon>
    </lineage>
</organism>
<dbReference type="GO" id="GO:0004519">
    <property type="term" value="F:endonuclease activity"/>
    <property type="evidence" value="ECO:0007669"/>
    <property type="project" value="UniProtKB-KW"/>
</dbReference>
<keyword evidence="6" id="KW-1015">Disulfide bond</keyword>
<dbReference type="CDD" id="cd11010">
    <property type="entry name" value="S1-P1_nuclease"/>
    <property type="match status" value="1"/>
</dbReference>
<dbReference type="EMBL" id="FJUX01000011">
    <property type="protein sequence ID" value="CZS92116.1"/>
    <property type="molecule type" value="Genomic_DNA"/>
</dbReference>
<keyword evidence="4" id="KW-0255">Endonuclease</keyword>
<keyword evidence="5" id="KW-0378">Hydrolase</keyword>
<evidence type="ECO:0000256" key="7">
    <source>
        <dbReference type="ARBA" id="ARBA00023180"/>
    </source>
</evidence>
<gene>
    <name evidence="9" type="ORF">RAG0_02619</name>
</gene>
<dbReference type="GO" id="GO:0003676">
    <property type="term" value="F:nucleic acid binding"/>
    <property type="evidence" value="ECO:0007669"/>
    <property type="project" value="InterPro"/>
</dbReference>
<dbReference type="OrthoDB" id="441446at2759"/>
<dbReference type="GO" id="GO:0006308">
    <property type="term" value="P:DNA catabolic process"/>
    <property type="evidence" value="ECO:0007669"/>
    <property type="project" value="InterPro"/>
</dbReference>
<dbReference type="GO" id="GO:0046872">
    <property type="term" value="F:metal ion binding"/>
    <property type="evidence" value="ECO:0007669"/>
    <property type="project" value="UniProtKB-KW"/>
</dbReference>
<dbReference type="Proteomes" id="UP000178912">
    <property type="component" value="Unassembled WGS sequence"/>
</dbReference>
<evidence type="ECO:0000313" key="9">
    <source>
        <dbReference type="EMBL" id="CZS92116.1"/>
    </source>
</evidence>
<feature type="chain" id="PRO_5009445547" evidence="8">
    <location>
        <begin position="22"/>
        <end position="293"/>
    </location>
</feature>
<evidence type="ECO:0000256" key="5">
    <source>
        <dbReference type="ARBA" id="ARBA00022801"/>
    </source>
</evidence>
<dbReference type="AlphaFoldDB" id="A0A1E1K1V9"/>
<evidence type="ECO:0000313" key="10">
    <source>
        <dbReference type="Proteomes" id="UP000178912"/>
    </source>
</evidence>
<dbReference type="PANTHER" id="PTHR33146:SF26">
    <property type="entry name" value="ENDONUCLEASE 4"/>
    <property type="match status" value="1"/>
</dbReference>
<dbReference type="SUPFAM" id="SSF48537">
    <property type="entry name" value="Phospholipase C/P1 nuclease"/>
    <property type="match status" value="1"/>
</dbReference>
<keyword evidence="8" id="KW-0732">Signal</keyword>
<dbReference type="InterPro" id="IPR003154">
    <property type="entry name" value="S1/P1nuclease"/>
</dbReference>
<evidence type="ECO:0000256" key="2">
    <source>
        <dbReference type="ARBA" id="ARBA00022722"/>
    </source>
</evidence>
<evidence type="ECO:0000256" key="3">
    <source>
        <dbReference type="ARBA" id="ARBA00022723"/>
    </source>
</evidence>
<dbReference type="Pfam" id="PF02265">
    <property type="entry name" value="S1-P1_nuclease"/>
    <property type="match status" value="1"/>
</dbReference>
<evidence type="ECO:0000256" key="6">
    <source>
        <dbReference type="ARBA" id="ARBA00023157"/>
    </source>
</evidence>
<keyword evidence="3" id="KW-0479">Metal-binding</keyword>
<keyword evidence="7" id="KW-0325">Glycoprotein</keyword>
<reference evidence="10" key="1">
    <citation type="submission" date="2016-03" db="EMBL/GenBank/DDBJ databases">
        <authorList>
            <person name="Guldener U."/>
        </authorList>
    </citation>
    <scope>NUCLEOTIDE SEQUENCE [LARGE SCALE GENOMIC DNA]</scope>
    <source>
        <strain evidence="10">04CH-RAC-A.6.1</strain>
    </source>
</reference>
<evidence type="ECO:0000256" key="8">
    <source>
        <dbReference type="SAM" id="SignalP"/>
    </source>
</evidence>
<dbReference type="InterPro" id="IPR008947">
    <property type="entry name" value="PLipase_C/P1_nuclease_dom_sf"/>
</dbReference>
<evidence type="ECO:0000256" key="1">
    <source>
        <dbReference type="ARBA" id="ARBA00009547"/>
    </source>
</evidence>
<sequence length="293" mass="31900">MKTQIFASILLLVSSASFGSAWGTLGHNTVAYIATNLVSKATQAYFQTLLNDTSSDYLLHVATWADSYRYTVEGKFSSPFHYIDAIDSPPSSCSVDLARDCGPQGCIVSALSNYTTRIQDETLSQAERAIAAKFIVHFTGDIHQPLHVENLKVGGNGISVLFDNKTTNLHSAWDTAILEQLIGGYTPALALSWAMTLRKSILHGKYHQAASHEWLTTTSLREPTNTALSWAQDTNKFVCSTVMPMGEAAVKGMELNGTYYDSAIPVVEMQIAKAGYRLAAWLNLIATGNDGHL</sequence>
<dbReference type="Gene3D" id="1.10.575.10">
    <property type="entry name" value="P1 Nuclease"/>
    <property type="match status" value="1"/>
</dbReference>
<accession>A0A1E1K1V9</accession>
<comment type="similarity">
    <text evidence="1">Belongs to the nuclease type I family.</text>
</comment>
<dbReference type="PANTHER" id="PTHR33146">
    <property type="entry name" value="ENDONUCLEASE 4"/>
    <property type="match status" value="1"/>
</dbReference>
<proteinExistence type="inferred from homology"/>
<dbReference type="GO" id="GO:0016788">
    <property type="term" value="F:hydrolase activity, acting on ester bonds"/>
    <property type="evidence" value="ECO:0007669"/>
    <property type="project" value="InterPro"/>
</dbReference>
<protein>
    <submittedName>
        <fullName evidence="9">Related to nuclease S1</fullName>
    </submittedName>
</protein>
<evidence type="ECO:0000256" key="4">
    <source>
        <dbReference type="ARBA" id="ARBA00022759"/>
    </source>
</evidence>
<feature type="signal peptide" evidence="8">
    <location>
        <begin position="1"/>
        <end position="21"/>
    </location>
</feature>
<keyword evidence="2" id="KW-0540">Nuclease</keyword>